<name>A0A2P7BRX6_9HYPH</name>
<accession>A0A2P7BRX6</accession>
<dbReference type="EMBL" id="PGGO01000006">
    <property type="protein sequence ID" value="PSH69204.1"/>
    <property type="molecule type" value="Genomic_DNA"/>
</dbReference>
<gene>
    <name evidence="1" type="ORF">CU102_10475</name>
</gene>
<reference evidence="2" key="1">
    <citation type="submission" date="2017-11" db="EMBL/GenBank/DDBJ databases">
        <authorList>
            <person name="Kuznetsova I."/>
            <person name="Sazanova A."/>
            <person name="Chirak E."/>
            <person name="Safronova V."/>
            <person name="Willems A."/>
        </authorList>
    </citation>
    <scope>NUCLEOTIDE SEQUENCE [LARGE SCALE GENOMIC DNA]</scope>
    <source>
        <strain evidence="2">STM 196</strain>
    </source>
</reference>
<dbReference type="Proteomes" id="UP000241444">
    <property type="component" value="Unassembled WGS sequence"/>
</dbReference>
<sequence length="66" mass="7030">MRLTGPDVIGCPVRNRLFIIIDAVRTDPDIIAGGLNQDAYRAVGGNGIVGVGWLRFVGKRQPAGIL</sequence>
<comment type="caution">
    <text evidence="1">The sequence shown here is derived from an EMBL/GenBank/DDBJ whole genome shotgun (WGS) entry which is preliminary data.</text>
</comment>
<evidence type="ECO:0000313" key="2">
    <source>
        <dbReference type="Proteomes" id="UP000241444"/>
    </source>
</evidence>
<evidence type="ECO:0000313" key="1">
    <source>
        <dbReference type="EMBL" id="PSH69204.1"/>
    </source>
</evidence>
<keyword evidence="2" id="KW-1185">Reference proteome</keyword>
<dbReference type="AlphaFoldDB" id="A0A2P7BRX6"/>
<proteinExistence type="predicted"/>
<protein>
    <submittedName>
        <fullName evidence="1">Uncharacterized protein</fullName>
    </submittedName>
</protein>
<organism evidence="1 2">
    <name type="scientific">Phyllobacterium brassicacearum</name>
    <dbReference type="NCBI Taxonomy" id="314235"/>
    <lineage>
        <taxon>Bacteria</taxon>
        <taxon>Pseudomonadati</taxon>
        <taxon>Pseudomonadota</taxon>
        <taxon>Alphaproteobacteria</taxon>
        <taxon>Hyphomicrobiales</taxon>
        <taxon>Phyllobacteriaceae</taxon>
        <taxon>Phyllobacterium</taxon>
    </lineage>
</organism>